<dbReference type="EMBL" id="VOSL01000050">
    <property type="protein sequence ID" value="TXD35475.1"/>
    <property type="molecule type" value="Genomic_DNA"/>
</dbReference>
<feature type="domain" description="Flagellar motor switch protein FliN-like C-terminal" evidence="1">
    <location>
        <begin position="406"/>
        <end position="475"/>
    </location>
</feature>
<dbReference type="PANTHER" id="PTHR30034:SF6">
    <property type="entry name" value="YOP PROTEINS TRANSLOCATION PROTEIN Q"/>
    <property type="match status" value="1"/>
</dbReference>
<evidence type="ECO:0000313" key="3">
    <source>
        <dbReference type="Proteomes" id="UP000321046"/>
    </source>
</evidence>
<dbReference type="Gene3D" id="2.30.330.10">
    <property type="entry name" value="SpoA-like"/>
    <property type="match status" value="1"/>
</dbReference>
<accession>A0A5C6X9R7</accession>
<sequence>MDEKTQVLELPGWFQEMRREHQARGDDEPTVVVSEALEAVTVRTEAVAAPGAPERGPAHEVRSVATSAASADEATVTMPALDAKTRPVIDAAQAGAERRARAHAALAGREVRPWDRMRLASVTQAQAVALADVVDVIGGERLGQEVLRGMEASIGQGWCGVGRARVGVHWDDEGETLSAGASTWWRVMPGWERGLVWVDETLARRWLEALELGHLGGEQAHGAVCCVLGEVFSGALRRCGWPQVTWGVNPLPGRAKVELMRASRPPYVAWVLEVEDPHGEVRGQLRLAMPWSLVRMVRGQLCAPAADLARWEALPGVGRLSVGRVGVRVEEVRGLEPGDVLMAGESIARGEGVRLGAQLRFGARACWSGVLRQGEGGAWMFEACETGVDDEENRDDEPREDGMSEAVERAEVEVDVVVGEVRLELGQLSRLMPGQVLETHSPVGGAVRLMVGAKEIARGELVEVEGRLGVRVEHVSA</sequence>
<gene>
    <name evidence="2" type="ORF">FRC96_11215</name>
</gene>
<name>A0A5C6X9R7_9DELT</name>
<dbReference type="AlphaFoldDB" id="A0A5C6X9R7"/>
<dbReference type="RefSeq" id="WP_146974589.1">
    <property type="nucleotide sequence ID" value="NZ_VOSL01000050.1"/>
</dbReference>
<dbReference type="PANTHER" id="PTHR30034">
    <property type="entry name" value="FLAGELLAR MOTOR SWITCH PROTEIN FLIM"/>
    <property type="match status" value="1"/>
</dbReference>
<dbReference type="GO" id="GO:0071978">
    <property type="term" value="P:bacterial-type flagellum-dependent swarming motility"/>
    <property type="evidence" value="ECO:0007669"/>
    <property type="project" value="TreeGrafter"/>
</dbReference>
<dbReference type="Proteomes" id="UP000321046">
    <property type="component" value="Unassembled WGS sequence"/>
</dbReference>
<dbReference type="Pfam" id="PF01052">
    <property type="entry name" value="FliMN_C"/>
    <property type="match status" value="1"/>
</dbReference>
<dbReference type="SUPFAM" id="SSF101801">
    <property type="entry name" value="Surface presentation of antigens (SPOA)"/>
    <property type="match status" value="1"/>
</dbReference>
<dbReference type="GO" id="GO:0050918">
    <property type="term" value="P:positive chemotaxis"/>
    <property type="evidence" value="ECO:0007669"/>
    <property type="project" value="TreeGrafter"/>
</dbReference>
<reference evidence="2 3" key="1">
    <citation type="submission" date="2019-08" db="EMBL/GenBank/DDBJ databases">
        <title>Bradymonadales sp. TMQ2.</title>
        <authorList>
            <person name="Liang Q."/>
        </authorList>
    </citation>
    <scope>NUCLEOTIDE SEQUENCE [LARGE SCALE GENOMIC DNA]</scope>
    <source>
        <strain evidence="2 3">TMQ2</strain>
    </source>
</reference>
<evidence type="ECO:0000259" key="1">
    <source>
        <dbReference type="Pfam" id="PF01052"/>
    </source>
</evidence>
<proteinExistence type="predicted"/>
<dbReference type="OrthoDB" id="5499222at2"/>
<comment type="caution">
    <text evidence="2">The sequence shown here is derived from an EMBL/GenBank/DDBJ whole genome shotgun (WGS) entry which is preliminary data.</text>
</comment>
<organism evidence="2 3">
    <name type="scientific">Lujinxingia vulgaris</name>
    <dbReference type="NCBI Taxonomy" id="2600176"/>
    <lineage>
        <taxon>Bacteria</taxon>
        <taxon>Deltaproteobacteria</taxon>
        <taxon>Bradymonadales</taxon>
        <taxon>Lujinxingiaceae</taxon>
        <taxon>Lujinxingia</taxon>
    </lineage>
</organism>
<protein>
    <recommendedName>
        <fullName evidence="1">Flagellar motor switch protein FliN-like C-terminal domain-containing protein</fullName>
    </recommendedName>
</protein>
<dbReference type="InterPro" id="IPR001543">
    <property type="entry name" value="FliN-like_C"/>
</dbReference>
<evidence type="ECO:0000313" key="2">
    <source>
        <dbReference type="EMBL" id="TXD35475.1"/>
    </source>
</evidence>
<dbReference type="InterPro" id="IPR036429">
    <property type="entry name" value="SpoA-like_sf"/>
</dbReference>